<dbReference type="InterPro" id="IPR056423">
    <property type="entry name" value="BACK_BPM_SPOP"/>
</dbReference>
<evidence type="ECO:0000256" key="2">
    <source>
        <dbReference type="ARBA" id="ARBA00010846"/>
    </source>
</evidence>
<dbReference type="AlphaFoldDB" id="A0AAV5CSM3"/>
<dbReference type="Gene3D" id="2.60.210.10">
    <property type="entry name" value="Apoptosis, Tumor Necrosis Factor Receptor Associated Protein 2, Chain A"/>
    <property type="match status" value="1"/>
</dbReference>
<dbReference type="Gene3D" id="1.25.40.420">
    <property type="match status" value="1"/>
</dbReference>
<dbReference type="PANTHER" id="PTHR26379:SF458">
    <property type="entry name" value="BTB DOMAIN-CONTAINING PROTEIN"/>
    <property type="match status" value="1"/>
</dbReference>
<dbReference type="InterPro" id="IPR045005">
    <property type="entry name" value="BPM1-6"/>
</dbReference>
<accession>A0AAV5CSM3</accession>
<evidence type="ECO:0000313" key="5">
    <source>
        <dbReference type="Proteomes" id="UP001054889"/>
    </source>
</evidence>
<evidence type="ECO:0000313" key="4">
    <source>
        <dbReference type="EMBL" id="GJN00867.1"/>
    </source>
</evidence>
<sequence length="251" mass="27809">MAAESESPITRTASTCTPQAARGTHTFTIAGFSHLKETLGAGRCVRSAAFIVGGYQWCVKYFPGGDYASRNTLRLELMTRGAEVRAHFDFRLVDHATGRSTPTQRCSGTLKVLFRNTDASAKNDMRSTALLHFIYTDSMLPAMEDGVEESRETIEHLLAAADRYDMGRLKLICEDILCKSLDVENVATTLALAELHHCGVLRDACVELIATTNSLDQVVASQGYLHLRQRCPSVVVDMLENVTKWMHSHKR</sequence>
<dbReference type="GO" id="GO:0016567">
    <property type="term" value="P:protein ubiquitination"/>
    <property type="evidence" value="ECO:0007669"/>
    <property type="project" value="InterPro"/>
</dbReference>
<dbReference type="Proteomes" id="UP001054889">
    <property type="component" value="Unassembled WGS sequence"/>
</dbReference>
<reference evidence="4" key="1">
    <citation type="journal article" date="2018" name="DNA Res.">
        <title>Multiple hybrid de novo genome assembly of finger millet, an orphan allotetraploid crop.</title>
        <authorList>
            <person name="Hatakeyama M."/>
            <person name="Aluri S."/>
            <person name="Balachadran M.T."/>
            <person name="Sivarajan S.R."/>
            <person name="Patrignani A."/>
            <person name="Gruter S."/>
            <person name="Poveda L."/>
            <person name="Shimizu-Inatsugi R."/>
            <person name="Baeten J."/>
            <person name="Francoijs K.J."/>
            <person name="Nataraja K.N."/>
            <person name="Reddy Y.A.N."/>
            <person name="Phadnis S."/>
            <person name="Ravikumar R.L."/>
            <person name="Schlapbach R."/>
            <person name="Sreeman S.M."/>
            <person name="Shimizu K.K."/>
        </authorList>
    </citation>
    <scope>NUCLEOTIDE SEQUENCE</scope>
</reference>
<dbReference type="Pfam" id="PF00651">
    <property type="entry name" value="BTB"/>
    <property type="match status" value="1"/>
</dbReference>
<comment type="similarity">
    <text evidence="2">Belongs to the Tdpoz family.</text>
</comment>
<evidence type="ECO:0000259" key="3">
    <source>
        <dbReference type="PROSITE" id="PS50144"/>
    </source>
</evidence>
<dbReference type="SUPFAM" id="SSF49599">
    <property type="entry name" value="TRAF domain-like"/>
    <property type="match status" value="1"/>
</dbReference>
<dbReference type="InterPro" id="IPR011333">
    <property type="entry name" value="SKP1/BTB/POZ_sf"/>
</dbReference>
<name>A0AAV5CSM3_ELECO</name>
<comment type="caution">
    <text evidence="4">The sequence shown here is derived from an EMBL/GenBank/DDBJ whole genome shotgun (WGS) entry which is preliminary data.</text>
</comment>
<dbReference type="Gene3D" id="3.30.710.10">
    <property type="entry name" value="Potassium Channel Kv1.1, Chain A"/>
    <property type="match status" value="1"/>
</dbReference>
<dbReference type="InterPro" id="IPR002083">
    <property type="entry name" value="MATH/TRAF_dom"/>
</dbReference>
<dbReference type="InterPro" id="IPR000210">
    <property type="entry name" value="BTB/POZ_dom"/>
</dbReference>
<dbReference type="Pfam" id="PF24570">
    <property type="entry name" value="BACK_BPM_SPOP"/>
    <property type="match status" value="1"/>
</dbReference>
<dbReference type="EMBL" id="BQKI01000008">
    <property type="protein sequence ID" value="GJN00867.1"/>
    <property type="molecule type" value="Genomic_DNA"/>
</dbReference>
<dbReference type="Pfam" id="PF22486">
    <property type="entry name" value="MATH_2"/>
    <property type="match status" value="1"/>
</dbReference>
<gene>
    <name evidence="4" type="primary">ga18088</name>
    <name evidence="4" type="ORF">PR202_ga18088</name>
</gene>
<dbReference type="PANTHER" id="PTHR26379">
    <property type="entry name" value="BTB/POZ AND MATH DOMAIN-CONTAINING PROTEIN 1"/>
    <property type="match status" value="1"/>
</dbReference>
<keyword evidence="5" id="KW-1185">Reference proteome</keyword>
<dbReference type="InterPro" id="IPR008974">
    <property type="entry name" value="TRAF-like"/>
</dbReference>
<proteinExistence type="inferred from homology"/>
<dbReference type="SUPFAM" id="SSF54695">
    <property type="entry name" value="POZ domain"/>
    <property type="match status" value="1"/>
</dbReference>
<evidence type="ECO:0000256" key="1">
    <source>
        <dbReference type="ARBA" id="ARBA00004906"/>
    </source>
</evidence>
<dbReference type="PROSITE" id="PS50144">
    <property type="entry name" value="MATH"/>
    <property type="match status" value="1"/>
</dbReference>
<reference evidence="4" key="2">
    <citation type="submission" date="2021-12" db="EMBL/GenBank/DDBJ databases">
        <title>Resequencing data analysis of finger millet.</title>
        <authorList>
            <person name="Hatakeyama M."/>
            <person name="Aluri S."/>
            <person name="Balachadran M.T."/>
            <person name="Sivarajan S.R."/>
            <person name="Poveda L."/>
            <person name="Shimizu-Inatsugi R."/>
            <person name="Schlapbach R."/>
            <person name="Sreeman S.M."/>
            <person name="Shimizu K.K."/>
        </authorList>
    </citation>
    <scope>NUCLEOTIDE SEQUENCE</scope>
</reference>
<comment type="pathway">
    <text evidence="1">Protein modification; protein ubiquitination.</text>
</comment>
<organism evidence="4 5">
    <name type="scientific">Eleusine coracana subsp. coracana</name>
    <dbReference type="NCBI Taxonomy" id="191504"/>
    <lineage>
        <taxon>Eukaryota</taxon>
        <taxon>Viridiplantae</taxon>
        <taxon>Streptophyta</taxon>
        <taxon>Embryophyta</taxon>
        <taxon>Tracheophyta</taxon>
        <taxon>Spermatophyta</taxon>
        <taxon>Magnoliopsida</taxon>
        <taxon>Liliopsida</taxon>
        <taxon>Poales</taxon>
        <taxon>Poaceae</taxon>
        <taxon>PACMAD clade</taxon>
        <taxon>Chloridoideae</taxon>
        <taxon>Cynodonteae</taxon>
        <taxon>Eleusininae</taxon>
        <taxon>Eleusine</taxon>
    </lineage>
</organism>
<feature type="domain" description="MATH" evidence="3">
    <location>
        <begin position="22"/>
        <end position="158"/>
    </location>
</feature>
<dbReference type="CDD" id="cd00121">
    <property type="entry name" value="MATH"/>
    <property type="match status" value="1"/>
</dbReference>
<protein>
    <recommendedName>
        <fullName evidence="3">MATH domain-containing protein</fullName>
    </recommendedName>
</protein>